<gene>
    <name evidence="4" type="ORF">SNA_04060</name>
</gene>
<evidence type="ECO:0000259" key="3">
    <source>
        <dbReference type="Pfam" id="PF09394"/>
    </source>
</evidence>
<sequence length="130" mass="13653">MIAVALAALLIAVHSVISRLSGPAVYDAGESEISVAPGERFEIRVADDPGDGYRWIVAAPRPDPAVLKAVGGRLDPDEPPPSGKGGSRYLDFIAVGAGRTDLRLLRCRRCGEGAGDERGARSLNFRVTVG</sequence>
<comment type="caution">
    <text evidence="4">The sequence shown here is derived from an EMBL/GenBank/DDBJ whole genome shotgun (WGS) entry which is preliminary data.</text>
</comment>
<dbReference type="SUPFAM" id="SSF141066">
    <property type="entry name" value="ICP-like"/>
    <property type="match status" value="1"/>
</dbReference>
<evidence type="ECO:0000313" key="5">
    <source>
        <dbReference type="Proteomes" id="UP000032458"/>
    </source>
</evidence>
<keyword evidence="2" id="KW-0789">Thiol protease inhibitor</keyword>
<dbReference type="AlphaFoldDB" id="A0A0D7CSS2"/>
<evidence type="ECO:0000256" key="1">
    <source>
        <dbReference type="ARBA" id="ARBA00022690"/>
    </source>
</evidence>
<dbReference type="EMBL" id="JRKI01000005">
    <property type="protein sequence ID" value="KIZ19106.1"/>
    <property type="molecule type" value="Genomic_DNA"/>
</dbReference>
<dbReference type="PATRIC" id="fig|1240678.4.peg.858"/>
<dbReference type="Pfam" id="PF09394">
    <property type="entry name" value="Inhibitor_I42"/>
    <property type="match status" value="1"/>
</dbReference>
<dbReference type="InterPro" id="IPR018990">
    <property type="entry name" value="Prot_inh_I42_chagasin"/>
</dbReference>
<evidence type="ECO:0000256" key="2">
    <source>
        <dbReference type="ARBA" id="ARBA00022704"/>
    </source>
</evidence>
<evidence type="ECO:0000313" key="4">
    <source>
        <dbReference type="EMBL" id="KIZ19106.1"/>
    </source>
</evidence>
<dbReference type="GO" id="GO:0004869">
    <property type="term" value="F:cysteine-type endopeptidase inhibitor activity"/>
    <property type="evidence" value="ECO:0007669"/>
    <property type="project" value="UniProtKB-KW"/>
</dbReference>
<dbReference type="InterPro" id="IPR036331">
    <property type="entry name" value="Chagasin-like_sf"/>
</dbReference>
<name>A0A0D7CSS2_9ACTN</name>
<dbReference type="Gene3D" id="2.60.40.2020">
    <property type="match status" value="1"/>
</dbReference>
<keyword evidence="5" id="KW-1185">Reference proteome</keyword>
<dbReference type="Proteomes" id="UP000032458">
    <property type="component" value="Unassembled WGS sequence"/>
</dbReference>
<organism evidence="4 5">
    <name type="scientific">Streptomyces natalensis ATCC 27448</name>
    <dbReference type="NCBI Taxonomy" id="1240678"/>
    <lineage>
        <taxon>Bacteria</taxon>
        <taxon>Bacillati</taxon>
        <taxon>Actinomycetota</taxon>
        <taxon>Actinomycetes</taxon>
        <taxon>Kitasatosporales</taxon>
        <taxon>Streptomycetaceae</taxon>
        <taxon>Streptomyces</taxon>
    </lineage>
</organism>
<feature type="domain" description="Proteinase inhibitor I42 chagasin" evidence="3">
    <location>
        <begin position="35"/>
        <end position="117"/>
    </location>
</feature>
<keyword evidence="1" id="KW-0646">Protease inhibitor</keyword>
<reference evidence="4 5" key="1">
    <citation type="submission" date="2014-09" db="EMBL/GenBank/DDBJ databases">
        <title>Draft genome sequence of Streptomyces natalensis ATCC 27448, producer of the antifungal pimaricin.</title>
        <authorList>
            <person name="Mendes M.V."/>
            <person name="Beites T."/>
            <person name="Pires S."/>
            <person name="Santos C.L."/>
            <person name="Moradas-Ferreira P."/>
        </authorList>
    </citation>
    <scope>NUCLEOTIDE SEQUENCE [LARGE SCALE GENOMIC DNA]</scope>
    <source>
        <strain evidence="4 5">ATCC 27448</strain>
    </source>
</reference>
<proteinExistence type="predicted"/>
<protein>
    <recommendedName>
        <fullName evidence="3">Proteinase inhibitor I42 chagasin domain-containing protein</fullName>
    </recommendedName>
</protein>
<accession>A0A0D7CSS2</accession>